<evidence type="ECO:0000313" key="1">
    <source>
        <dbReference type="EMBL" id="KAJ5225959.1"/>
    </source>
</evidence>
<dbReference type="RefSeq" id="XP_058329370.1">
    <property type="nucleotide sequence ID" value="XM_058476480.1"/>
</dbReference>
<reference evidence="1" key="1">
    <citation type="submission" date="2022-11" db="EMBL/GenBank/DDBJ databases">
        <authorList>
            <person name="Petersen C."/>
        </authorList>
    </citation>
    <scope>NUCLEOTIDE SEQUENCE</scope>
    <source>
        <strain evidence="1">IBT 19713</strain>
    </source>
</reference>
<dbReference type="EMBL" id="JAPQKS010000005">
    <property type="protein sequence ID" value="KAJ5225959.1"/>
    <property type="molecule type" value="Genomic_DNA"/>
</dbReference>
<sequence>MVWATNHTPSAHPVFVVYKLGERGKLVIDRSGLESQKGLPVFDIMRAFNTALVPTQYLLLHKTTYSY</sequence>
<accession>A0A9W9NTR2</accession>
<name>A0A9W9NTR2_9EURO</name>
<dbReference type="AlphaFoldDB" id="A0A9W9NTR2"/>
<evidence type="ECO:0000313" key="2">
    <source>
        <dbReference type="Proteomes" id="UP001150941"/>
    </source>
</evidence>
<reference evidence="1" key="2">
    <citation type="journal article" date="2023" name="IMA Fungus">
        <title>Comparative genomic study of the Penicillium genus elucidates a diverse pangenome and 15 lateral gene transfer events.</title>
        <authorList>
            <person name="Petersen C."/>
            <person name="Sorensen T."/>
            <person name="Nielsen M.R."/>
            <person name="Sondergaard T.E."/>
            <person name="Sorensen J.L."/>
            <person name="Fitzpatrick D.A."/>
            <person name="Frisvad J.C."/>
            <person name="Nielsen K.L."/>
        </authorList>
    </citation>
    <scope>NUCLEOTIDE SEQUENCE</scope>
    <source>
        <strain evidence="1">IBT 19713</strain>
    </source>
</reference>
<protein>
    <submittedName>
        <fullName evidence="1">Uncharacterized protein</fullName>
    </submittedName>
</protein>
<comment type="caution">
    <text evidence="1">The sequence shown here is derived from an EMBL/GenBank/DDBJ whole genome shotgun (WGS) entry which is preliminary data.</text>
</comment>
<gene>
    <name evidence="1" type="ORF">N7468_007184</name>
</gene>
<dbReference type="GeneID" id="83203783"/>
<keyword evidence="2" id="KW-1185">Reference proteome</keyword>
<dbReference type="Proteomes" id="UP001150941">
    <property type="component" value="Unassembled WGS sequence"/>
</dbReference>
<proteinExistence type="predicted"/>
<organism evidence="1 2">
    <name type="scientific">Penicillium chermesinum</name>
    <dbReference type="NCBI Taxonomy" id="63820"/>
    <lineage>
        <taxon>Eukaryota</taxon>
        <taxon>Fungi</taxon>
        <taxon>Dikarya</taxon>
        <taxon>Ascomycota</taxon>
        <taxon>Pezizomycotina</taxon>
        <taxon>Eurotiomycetes</taxon>
        <taxon>Eurotiomycetidae</taxon>
        <taxon>Eurotiales</taxon>
        <taxon>Aspergillaceae</taxon>
        <taxon>Penicillium</taxon>
    </lineage>
</organism>